<evidence type="ECO:0000313" key="3">
    <source>
        <dbReference type="Proteomes" id="UP000053660"/>
    </source>
</evidence>
<dbReference type="AlphaFoldDB" id="A0A0B1SRE3"/>
<dbReference type="InterPro" id="IPR023362">
    <property type="entry name" value="PH-BEACH_dom"/>
</dbReference>
<dbReference type="InterPro" id="IPR010508">
    <property type="entry name" value="NBEA-like_DUF1088"/>
</dbReference>
<protein>
    <recommendedName>
        <fullName evidence="1">BEACH-type PH domain-containing protein</fullName>
    </recommendedName>
</protein>
<dbReference type="PROSITE" id="PS51783">
    <property type="entry name" value="PH_BEACH"/>
    <property type="match status" value="1"/>
</dbReference>
<evidence type="ECO:0000259" key="1">
    <source>
        <dbReference type="PROSITE" id="PS51783"/>
    </source>
</evidence>
<reference evidence="2 3" key="1">
    <citation type="submission" date="2014-03" db="EMBL/GenBank/DDBJ databases">
        <title>Draft genome of the hookworm Oesophagostomum dentatum.</title>
        <authorList>
            <person name="Mitreva M."/>
        </authorList>
    </citation>
    <scope>NUCLEOTIDE SEQUENCE [LARGE SCALE GENOMIC DNA]</scope>
    <source>
        <strain evidence="2 3">OD-Hann</strain>
    </source>
</reference>
<feature type="domain" description="BEACH-type PH" evidence="1">
    <location>
        <begin position="95"/>
        <end position="150"/>
    </location>
</feature>
<dbReference type="EMBL" id="KN560336">
    <property type="protein sequence ID" value="KHJ86466.1"/>
    <property type="molecule type" value="Genomic_DNA"/>
</dbReference>
<dbReference type="InterPro" id="IPR011993">
    <property type="entry name" value="PH-like_dom_sf"/>
</dbReference>
<gene>
    <name evidence="2" type="ORF">OESDEN_13783</name>
</gene>
<accession>A0A0B1SRE3</accession>
<name>A0A0B1SRE3_OESDE</name>
<proteinExistence type="predicted"/>
<sequence>MAHATRDHVLRVSNEADFILNRLRAEDHEEASIITTPGEPQEMTEEEKLKLLANSIAPGRGQPSELVDESDIDKWAAEIDPTPSSGHRRLHQKPPFRKVTSYSTPAKLIAPGVVVPGTLSITATDLFFDADEENPLYKKQDPKVSYSRFY</sequence>
<dbReference type="Pfam" id="PF06469">
    <property type="entry name" value="DUF1088"/>
    <property type="match status" value="1"/>
</dbReference>
<organism evidence="2 3">
    <name type="scientific">Oesophagostomum dentatum</name>
    <name type="common">Nodular worm</name>
    <dbReference type="NCBI Taxonomy" id="61180"/>
    <lineage>
        <taxon>Eukaryota</taxon>
        <taxon>Metazoa</taxon>
        <taxon>Ecdysozoa</taxon>
        <taxon>Nematoda</taxon>
        <taxon>Chromadorea</taxon>
        <taxon>Rhabditida</taxon>
        <taxon>Rhabditina</taxon>
        <taxon>Rhabditomorpha</taxon>
        <taxon>Strongyloidea</taxon>
        <taxon>Strongylidae</taxon>
        <taxon>Oesophagostomum</taxon>
    </lineage>
</organism>
<dbReference type="OrthoDB" id="26681at2759"/>
<dbReference type="Gene3D" id="2.30.29.30">
    <property type="entry name" value="Pleckstrin-homology domain (PH domain)/Phosphotyrosine-binding domain (PTB)"/>
    <property type="match status" value="1"/>
</dbReference>
<keyword evidence="3" id="KW-1185">Reference proteome</keyword>
<dbReference type="Proteomes" id="UP000053660">
    <property type="component" value="Unassembled WGS sequence"/>
</dbReference>
<evidence type="ECO:0000313" key="2">
    <source>
        <dbReference type="EMBL" id="KHJ86466.1"/>
    </source>
</evidence>